<gene>
    <name evidence="1" type="ORF">KC01_LOCUS27983</name>
</gene>
<dbReference type="Proteomes" id="UP001497482">
    <property type="component" value="Chromosome 23"/>
</dbReference>
<evidence type="ECO:0000313" key="2">
    <source>
        <dbReference type="Proteomes" id="UP001497482"/>
    </source>
</evidence>
<organism evidence="1 2">
    <name type="scientific">Knipowitschia caucasica</name>
    <name type="common">Caucasian dwarf goby</name>
    <name type="synonym">Pomatoschistus caucasicus</name>
    <dbReference type="NCBI Taxonomy" id="637954"/>
    <lineage>
        <taxon>Eukaryota</taxon>
        <taxon>Metazoa</taxon>
        <taxon>Chordata</taxon>
        <taxon>Craniata</taxon>
        <taxon>Vertebrata</taxon>
        <taxon>Euteleostomi</taxon>
        <taxon>Actinopterygii</taxon>
        <taxon>Neopterygii</taxon>
        <taxon>Teleostei</taxon>
        <taxon>Neoteleostei</taxon>
        <taxon>Acanthomorphata</taxon>
        <taxon>Gobiaria</taxon>
        <taxon>Gobiiformes</taxon>
        <taxon>Gobioidei</taxon>
        <taxon>Gobiidae</taxon>
        <taxon>Gobiinae</taxon>
        <taxon>Knipowitschia</taxon>
    </lineage>
</organism>
<evidence type="ECO:0000313" key="1">
    <source>
        <dbReference type="EMBL" id="CAL1599776.1"/>
    </source>
</evidence>
<name>A0AAV2LC08_KNICA</name>
<dbReference type="AlphaFoldDB" id="A0AAV2LC08"/>
<reference evidence="1 2" key="1">
    <citation type="submission" date="2024-04" db="EMBL/GenBank/DDBJ databases">
        <authorList>
            <person name="Waldvogel A.-M."/>
            <person name="Schoenle A."/>
        </authorList>
    </citation>
    <scope>NUCLEOTIDE SEQUENCE [LARGE SCALE GENOMIC DNA]</scope>
</reference>
<sequence length="94" mass="10133">MVVTDFVPRQFHIAGGTHVIDRSGLFMSRPYGPSPRWSGQRCASARLLFQVSTYITDTEAVTGTARILPSPSPPSPSTPVSGVSCSIRPFVIQV</sequence>
<keyword evidence="2" id="KW-1185">Reference proteome</keyword>
<accession>A0AAV2LC08</accession>
<proteinExistence type="predicted"/>
<dbReference type="EMBL" id="OZ035845">
    <property type="protein sequence ID" value="CAL1599776.1"/>
    <property type="molecule type" value="Genomic_DNA"/>
</dbReference>
<protein>
    <submittedName>
        <fullName evidence="1">Uncharacterized protein</fullName>
    </submittedName>
</protein>